<keyword evidence="1" id="KW-1133">Transmembrane helix</keyword>
<comment type="caution">
    <text evidence="2">The sequence shown here is derived from an EMBL/GenBank/DDBJ whole genome shotgun (WGS) entry which is preliminary data.</text>
</comment>
<evidence type="ECO:0000313" key="3">
    <source>
        <dbReference type="Proteomes" id="UP000238479"/>
    </source>
</evidence>
<name>A0A2P6PEQ1_ROSCH</name>
<keyword evidence="1" id="KW-0812">Transmembrane</keyword>
<keyword evidence="3" id="KW-1185">Reference proteome</keyword>
<evidence type="ECO:0000256" key="1">
    <source>
        <dbReference type="SAM" id="Phobius"/>
    </source>
</evidence>
<dbReference type="Proteomes" id="UP000238479">
    <property type="component" value="Chromosome 7"/>
</dbReference>
<dbReference type="EMBL" id="PDCK01000045">
    <property type="protein sequence ID" value="PRQ20406.1"/>
    <property type="molecule type" value="Genomic_DNA"/>
</dbReference>
<protein>
    <submittedName>
        <fullName evidence="2">Uncharacterized protein</fullName>
    </submittedName>
</protein>
<proteinExistence type="predicted"/>
<accession>A0A2P6PEQ1</accession>
<feature type="transmembrane region" description="Helical" evidence="1">
    <location>
        <begin position="24"/>
        <end position="41"/>
    </location>
</feature>
<dbReference type="AlphaFoldDB" id="A0A2P6PEQ1"/>
<dbReference type="Gramene" id="PRQ20406">
    <property type="protein sequence ID" value="PRQ20406"/>
    <property type="gene ID" value="RchiOBHm_Chr7g0227821"/>
</dbReference>
<reference evidence="2 3" key="1">
    <citation type="journal article" date="2018" name="Nat. Genet.">
        <title>The Rosa genome provides new insights in the design of modern roses.</title>
        <authorList>
            <person name="Bendahmane M."/>
        </authorList>
    </citation>
    <scope>NUCLEOTIDE SEQUENCE [LARGE SCALE GENOMIC DNA]</scope>
    <source>
        <strain evidence="3">cv. Old Blush</strain>
    </source>
</reference>
<organism evidence="2 3">
    <name type="scientific">Rosa chinensis</name>
    <name type="common">China rose</name>
    <dbReference type="NCBI Taxonomy" id="74649"/>
    <lineage>
        <taxon>Eukaryota</taxon>
        <taxon>Viridiplantae</taxon>
        <taxon>Streptophyta</taxon>
        <taxon>Embryophyta</taxon>
        <taxon>Tracheophyta</taxon>
        <taxon>Spermatophyta</taxon>
        <taxon>Magnoliopsida</taxon>
        <taxon>eudicotyledons</taxon>
        <taxon>Gunneridae</taxon>
        <taxon>Pentapetalae</taxon>
        <taxon>rosids</taxon>
        <taxon>fabids</taxon>
        <taxon>Rosales</taxon>
        <taxon>Rosaceae</taxon>
        <taxon>Rosoideae</taxon>
        <taxon>Rosoideae incertae sedis</taxon>
        <taxon>Rosa</taxon>
    </lineage>
</organism>
<sequence>MFGKDQGTEARLVSLVLAIDWVSRVWYILFGFTSSLLRVIFAT</sequence>
<evidence type="ECO:0000313" key="2">
    <source>
        <dbReference type="EMBL" id="PRQ20406.1"/>
    </source>
</evidence>
<keyword evidence="1" id="KW-0472">Membrane</keyword>
<gene>
    <name evidence="2" type="ORF">RchiOBHm_Chr7g0227821</name>
</gene>